<dbReference type="AlphaFoldDB" id="A0A8H3HIS0"/>
<keyword evidence="1" id="KW-0812">Transmembrane</keyword>
<dbReference type="Proteomes" id="UP000663850">
    <property type="component" value="Unassembled WGS sequence"/>
</dbReference>
<feature type="transmembrane region" description="Helical" evidence="1">
    <location>
        <begin position="12"/>
        <end position="30"/>
    </location>
</feature>
<dbReference type="EMBL" id="CAJMWZ010007319">
    <property type="protein sequence ID" value="CAE6535456.1"/>
    <property type="molecule type" value="Genomic_DNA"/>
</dbReference>
<evidence type="ECO:0000313" key="2">
    <source>
        <dbReference type="EMBL" id="CAE6535456.1"/>
    </source>
</evidence>
<keyword evidence="1" id="KW-1133">Transmembrane helix</keyword>
<sequence length="72" mass="8367">MIKQARLVMQRILWRIPTMLTVTVFSITPARDKHGNDVFLDANMSPESLVRFPLDFECTIKPHSEAREKLLL</sequence>
<evidence type="ECO:0000313" key="3">
    <source>
        <dbReference type="Proteomes" id="UP000663850"/>
    </source>
</evidence>
<reference evidence="2" key="1">
    <citation type="submission" date="2021-01" db="EMBL/GenBank/DDBJ databases">
        <authorList>
            <person name="Kaushik A."/>
        </authorList>
    </citation>
    <scope>NUCLEOTIDE SEQUENCE</scope>
    <source>
        <strain evidence="2">Type strain: AG8-Rh-89/</strain>
    </source>
</reference>
<proteinExistence type="predicted"/>
<organism evidence="2 3">
    <name type="scientific">Rhizoctonia solani</name>
    <dbReference type="NCBI Taxonomy" id="456999"/>
    <lineage>
        <taxon>Eukaryota</taxon>
        <taxon>Fungi</taxon>
        <taxon>Dikarya</taxon>
        <taxon>Basidiomycota</taxon>
        <taxon>Agaricomycotina</taxon>
        <taxon>Agaricomycetes</taxon>
        <taxon>Cantharellales</taxon>
        <taxon>Ceratobasidiaceae</taxon>
        <taxon>Rhizoctonia</taxon>
    </lineage>
</organism>
<protein>
    <submittedName>
        <fullName evidence="2">Uncharacterized protein</fullName>
    </submittedName>
</protein>
<accession>A0A8H3HIS0</accession>
<gene>
    <name evidence="2" type="ORF">RDB_LOCUS139209</name>
</gene>
<keyword evidence="1" id="KW-0472">Membrane</keyword>
<comment type="caution">
    <text evidence="2">The sequence shown here is derived from an EMBL/GenBank/DDBJ whole genome shotgun (WGS) entry which is preliminary data.</text>
</comment>
<evidence type="ECO:0000256" key="1">
    <source>
        <dbReference type="SAM" id="Phobius"/>
    </source>
</evidence>
<name>A0A8H3HIS0_9AGAM</name>